<evidence type="ECO:0000313" key="1">
    <source>
        <dbReference type="EMBL" id="PKW18533.1"/>
    </source>
</evidence>
<protein>
    <recommendedName>
        <fullName evidence="3">DDE superfamily endonuclease</fullName>
    </recommendedName>
</protein>
<proteinExistence type="predicted"/>
<dbReference type="OrthoDB" id="2375382at2"/>
<dbReference type="AlphaFoldDB" id="A0A2N3Y6M1"/>
<sequence>MTDLIYTHISMQIQAIDRAAPILPMMPTTPERATHDYIRHGTTSLFAAFDMASSSVIAQHFRRHRHQEFLRSLELIDDAVPKSLDLQLVLDNYATGKPPKVKE</sequence>
<organism evidence="1 2">
    <name type="scientific">Saccharopolyspora spinosa</name>
    <dbReference type="NCBI Taxonomy" id="60894"/>
    <lineage>
        <taxon>Bacteria</taxon>
        <taxon>Bacillati</taxon>
        <taxon>Actinomycetota</taxon>
        <taxon>Actinomycetes</taxon>
        <taxon>Pseudonocardiales</taxon>
        <taxon>Pseudonocardiaceae</taxon>
        <taxon>Saccharopolyspora</taxon>
    </lineage>
</organism>
<dbReference type="Proteomes" id="UP000233786">
    <property type="component" value="Unassembled WGS sequence"/>
</dbReference>
<accession>A0A2N3Y6M1</accession>
<evidence type="ECO:0008006" key="3">
    <source>
        <dbReference type="Google" id="ProtNLM"/>
    </source>
</evidence>
<gene>
    <name evidence="1" type="ORF">A8926_6627</name>
</gene>
<keyword evidence="2" id="KW-1185">Reference proteome</keyword>
<evidence type="ECO:0000313" key="2">
    <source>
        <dbReference type="Proteomes" id="UP000233786"/>
    </source>
</evidence>
<dbReference type="EMBL" id="PJNB01000001">
    <property type="protein sequence ID" value="PKW18533.1"/>
    <property type="molecule type" value="Genomic_DNA"/>
</dbReference>
<dbReference type="STRING" id="994479.GCA_000194155_04738"/>
<name>A0A2N3Y6M1_SACSN</name>
<reference evidence="1" key="1">
    <citation type="submission" date="2017-12" db="EMBL/GenBank/DDBJ databases">
        <title>Sequencing the genomes of 1000 Actinobacteria strains.</title>
        <authorList>
            <person name="Klenk H.-P."/>
        </authorList>
    </citation>
    <scope>NUCLEOTIDE SEQUENCE [LARGE SCALE GENOMIC DNA]</scope>
    <source>
        <strain evidence="1">DSM 44228</strain>
    </source>
</reference>
<comment type="caution">
    <text evidence="1">The sequence shown here is derived from an EMBL/GenBank/DDBJ whole genome shotgun (WGS) entry which is preliminary data.</text>
</comment>